<keyword evidence="1" id="KW-0472">Membrane</keyword>
<evidence type="ECO:0000313" key="5">
    <source>
        <dbReference type="EMBL" id="PRN32311.1"/>
    </source>
</evidence>
<gene>
    <name evidence="5" type="ORF">B9W25_14880</name>
    <name evidence="4" type="ORF">FPK63_15780</name>
    <name evidence="3" type="ORF">FPK87_14605</name>
    <name evidence="6" type="ORF">FQZ18_09610</name>
    <name evidence="2" type="ORF">IAG11_15480</name>
</gene>
<evidence type="ECO:0000256" key="1">
    <source>
        <dbReference type="SAM" id="Phobius"/>
    </source>
</evidence>
<dbReference type="EMBL" id="VMAF01000028">
    <property type="protein sequence ID" value="MDR8432529.1"/>
    <property type="molecule type" value="Genomic_DNA"/>
</dbReference>
<reference evidence="6 8" key="4">
    <citation type="submission" date="2020-09" db="EMBL/GenBank/DDBJ databases">
        <title>Carbapenem-Resistant Acinetobacter baumannii devoid of typical resistance factors.</title>
        <authorList>
            <person name="Hoffmann M."/>
            <person name="Luo Y."/>
            <person name="Strain E."/>
            <person name="Rand H."/>
            <person name="Javkar K.G."/>
        </authorList>
    </citation>
    <scope>NUCLEOTIDE SEQUENCE [LARGE SCALE GENOMIC DNA]</scope>
    <source>
        <strain evidence="6 8">CFSAN093705</strain>
    </source>
</reference>
<keyword evidence="1" id="KW-0812">Transmembrane</keyword>
<dbReference type="KEGG" id="abw:BL01_15930"/>
<reference evidence="3" key="2">
    <citation type="submission" date="2019-07" db="EMBL/GenBank/DDBJ databases">
        <title>Biological characteristics of mucoid Acinetobacter baumannii from a general hospital in China.</title>
        <authorList>
            <person name="Hua X."/>
            <person name="Yu Y."/>
        </authorList>
    </citation>
    <scope>NUCLEOTIDE SEQUENCE [LARGE SCALE GENOMIC DNA]</scope>
    <source>
        <strain evidence="3">N41</strain>
        <strain evidence="4">N8</strain>
    </source>
</reference>
<dbReference type="EMBL" id="CP061525">
    <property type="protein sequence ID" value="QNV23563.1"/>
    <property type="molecule type" value="Genomic_DNA"/>
</dbReference>
<reference evidence="5 7" key="1">
    <citation type="submission" date="2017-04" db="EMBL/GenBank/DDBJ databases">
        <title>Comparison of Acinetobacter baumannii whole genome sequences from two major hospitals in Kuwait.</title>
        <authorList>
            <person name="Nasser K."/>
            <person name="Habibi N."/>
            <person name="Khan M.W."/>
            <person name="Purohit P."/>
            <person name="Al-Obaid I."/>
            <person name="Dhar R."/>
            <person name="Al-Fouzan W."/>
            <person name="Mustafa A.S."/>
        </authorList>
    </citation>
    <scope>NUCLEOTIDE SEQUENCE [LARGE SCALE GENOMIC DNA]</scope>
    <source>
        <strain evidence="5 7">KUFAR57</strain>
    </source>
</reference>
<sequence>MSEEIISAIATIKGAQIQAYYTLIASCVGAVGIVVGIILSWYTALHLQKVSRLAETRKTVYLEFAEAYSKLIAGLQLIQIEKHKYQSELFSSFSNFSTCTDKVMFVCNTKTKKEVVCYLNNILPKIELIIFEIASYFDLSQSLEVLVKDHQESLESLDRFYLKLDELHIDNPEDERSKNIFKLIDFKLKQSERLIQPISEKEKELEEKHEEIAENIKKFTNELNEGVTEVIYLLRKEIGAKTDIHLDKKLSINYQSQLPKKEDELK</sequence>
<dbReference type="RefSeq" id="WP_001287993.1">
    <property type="nucleotide sequence ID" value="NZ_AP024415.1"/>
</dbReference>
<evidence type="ECO:0000313" key="7">
    <source>
        <dbReference type="Proteomes" id="UP000237823"/>
    </source>
</evidence>
<dbReference type="STRING" id="1096995.BJAB07104_01885"/>
<dbReference type="OMA" id="ESNMHAN"/>
<keyword evidence="1" id="KW-1133">Transmembrane helix</keyword>
<dbReference type="EMBL" id="VMBB01000022">
    <property type="protein sequence ID" value="MDR8261685.1"/>
    <property type="molecule type" value="Genomic_DNA"/>
</dbReference>
<evidence type="ECO:0000313" key="6">
    <source>
        <dbReference type="EMBL" id="QNV23563.1"/>
    </source>
</evidence>
<organism evidence="2 9">
    <name type="scientific">Acinetobacter baumannii</name>
    <dbReference type="NCBI Taxonomy" id="470"/>
    <lineage>
        <taxon>Bacteria</taxon>
        <taxon>Pseudomonadati</taxon>
        <taxon>Pseudomonadota</taxon>
        <taxon>Gammaproteobacteria</taxon>
        <taxon>Moraxellales</taxon>
        <taxon>Moraxellaceae</taxon>
        <taxon>Acinetobacter</taxon>
        <taxon>Acinetobacter calcoaceticus/baumannii complex</taxon>
    </lineage>
</organism>
<evidence type="ECO:0000313" key="4">
    <source>
        <dbReference type="EMBL" id="MDR8432529.1"/>
    </source>
</evidence>
<dbReference type="EMBL" id="JACSVK010000047">
    <property type="protein sequence ID" value="MBD0221296.1"/>
    <property type="molecule type" value="Genomic_DNA"/>
</dbReference>
<evidence type="ECO:0000313" key="8">
    <source>
        <dbReference type="Proteomes" id="UP000516419"/>
    </source>
</evidence>
<accession>A0A241YAF6</accession>
<dbReference type="AlphaFoldDB" id="A0A241YAF6"/>
<dbReference type="Proteomes" id="UP000634608">
    <property type="component" value="Unassembled WGS sequence"/>
</dbReference>
<feature type="transmembrane region" description="Helical" evidence="1">
    <location>
        <begin position="20"/>
        <end position="42"/>
    </location>
</feature>
<dbReference type="Proteomes" id="UP000237823">
    <property type="component" value="Unassembled WGS sequence"/>
</dbReference>
<proteinExistence type="predicted"/>
<name>A0A241YAF6_ACIBA</name>
<dbReference type="Proteomes" id="UP000516419">
    <property type="component" value="Chromosome"/>
</dbReference>
<evidence type="ECO:0000313" key="3">
    <source>
        <dbReference type="EMBL" id="MDR8261685.1"/>
    </source>
</evidence>
<evidence type="ECO:0000313" key="2">
    <source>
        <dbReference type="EMBL" id="MBD0221296.1"/>
    </source>
</evidence>
<protein>
    <submittedName>
        <fullName evidence="2">Uncharacterized protein</fullName>
    </submittedName>
</protein>
<evidence type="ECO:0000313" key="9">
    <source>
        <dbReference type="Proteomes" id="UP000634608"/>
    </source>
</evidence>
<reference evidence="2" key="3">
    <citation type="submission" date="2020-08" db="EMBL/GenBank/DDBJ databases">
        <title>Diversity of carbapenem-resistant Acinetobacter baumannii and bacteriophage-mediated spread of the Oxa23 carbapenemase.</title>
        <authorList>
            <person name="Abouelfetouh A."/>
            <person name="Mattock J."/>
            <person name="Turner D."/>
            <person name="Li E."/>
            <person name="Evans B.A."/>
        </authorList>
    </citation>
    <scope>NUCLEOTIDE SEQUENCE</scope>
    <source>
        <strain evidence="2">A86</strain>
    </source>
</reference>
<dbReference type="EMBL" id="NEPB01000041">
    <property type="protein sequence ID" value="PRN32311.1"/>
    <property type="molecule type" value="Genomic_DNA"/>
</dbReference>